<reference evidence="3 4" key="1">
    <citation type="submission" date="2017-06" db="EMBL/GenBank/DDBJ databases">
        <title>Ant-infecting Ophiocordyceps genomes reveal a high diversity of potential behavioral manipulation genes and a possible major role for enterotoxins.</title>
        <authorList>
            <person name="De Bekker C."/>
            <person name="Evans H.C."/>
            <person name="Brachmann A."/>
            <person name="Hughes D.P."/>
        </authorList>
    </citation>
    <scope>NUCLEOTIDE SEQUENCE [LARGE SCALE GENOMIC DNA]</scope>
    <source>
        <strain evidence="3 4">1348a</strain>
    </source>
</reference>
<evidence type="ECO:0000256" key="1">
    <source>
        <dbReference type="SAM" id="MobiDB-lite"/>
    </source>
</evidence>
<gene>
    <name evidence="3" type="ORF">CDD82_5548</name>
</gene>
<protein>
    <recommendedName>
        <fullName evidence="2">Mto1-like Mto2p-binding domain-containing protein</fullName>
    </recommendedName>
</protein>
<feature type="region of interest" description="Disordered" evidence="1">
    <location>
        <begin position="255"/>
        <end position="307"/>
    </location>
</feature>
<dbReference type="EMBL" id="NJEU01000516">
    <property type="protein sequence ID" value="PHH73299.1"/>
    <property type="molecule type" value="Genomic_DNA"/>
</dbReference>
<feature type="compositionally biased region" description="Basic and acidic residues" evidence="1">
    <location>
        <begin position="354"/>
        <end position="364"/>
    </location>
</feature>
<dbReference type="AlphaFoldDB" id="A0A2C5XI69"/>
<feature type="compositionally biased region" description="Gly residues" evidence="1">
    <location>
        <begin position="289"/>
        <end position="303"/>
    </location>
</feature>
<dbReference type="OrthoDB" id="10255000at2759"/>
<feature type="compositionally biased region" description="Low complexity" evidence="1">
    <location>
        <begin position="263"/>
        <end position="273"/>
    </location>
</feature>
<dbReference type="InterPro" id="IPR024545">
    <property type="entry name" value="Mto1-like_Mto2p-bd"/>
</dbReference>
<sequence length="391" mass="44014">MQRELENAIHDLDTSKASLVEKDRIIKQRDALLESHALESRKVAEMLEKERLAHRNTKAQFETFQKTHHHMSQTASTQDVRIAELESTRGHDRKRLATLEQSMREQLQQRNELLLKLWQKLSGLCGREWANSNTLVDRLAVPSVEVIANRLPGFSKNLFAAVKTVEAMFASLQTRIKSVERDLERDYQTLEHNVELRTKKLDRLETMVRNVVASTPHETLARMQRLEEAYRQLKVENTTLKSAQDVRSRAAKLYRDGTVQSLSGSPSPSVPRGPGDRDLGQRSSRSSGAGSGSGGGDGSGGGAMRPRSTCDAAALVGSSSMDVALTSDGASAPTNNDNRWLFRLRDMEYKLKMEREGRNQDRQAARQRLGGLEVENRQLRERVRRTTSEAD</sequence>
<accession>A0A2C5XI69</accession>
<comment type="caution">
    <text evidence="3">The sequence shown here is derived from an EMBL/GenBank/DDBJ whole genome shotgun (WGS) entry which is preliminary data.</text>
</comment>
<proteinExistence type="predicted"/>
<evidence type="ECO:0000313" key="3">
    <source>
        <dbReference type="EMBL" id="PHH73299.1"/>
    </source>
</evidence>
<evidence type="ECO:0000259" key="2">
    <source>
        <dbReference type="Pfam" id="PF12808"/>
    </source>
</evidence>
<feature type="region of interest" description="Disordered" evidence="1">
    <location>
        <begin position="354"/>
        <end position="373"/>
    </location>
</feature>
<dbReference type="Proteomes" id="UP000224854">
    <property type="component" value="Unassembled WGS sequence"/>
</dbReference>
<dbReference type="Pfam" id="PF12808">
    <property type="entry name" value="Mto2_bdg"/>
    <property type="match status" value="1"/>
</dbReference>
<keyword evidence="4" id="KW-1185">Reference proteome</keyword>
<evidence type="ECO:0000313" key="4">
    <source>
        <dbReference type="Proteomes" id="UP000224854"/>
    </source>
</evidence>
<organism evidence="3 4">
    <name type="scientific">Ophiocordyceps australis</name>
    <dbReference type="NCBI Taxonomy" id="1399860"/>
    <lineage>
        <taxon>Eukaryota</taxon>
        <taxon>Fungi</taxon>
        <taxon>Dikarya</taxon>
        <taxon>Ascomycota</taxon>
        <taxon>Pezizomycotina</taxon>
        <taxon>Sordariomycetes</taxon>
        <taxon>Hypocreomycetidae</taxon>
        <taxon>Hypocreales</taxon>
        <taxon>Ophiocordycipitaceae</taxon>
        <taxon>Ophiocordyceps</taxon>
    </lineage>
</organism>
<feature type="domain" description="Mto1-like Mto2p-binding" evidence="2">
    <location>
        <begin position="339"/>
        <end position="385"/>
    </location>
</feature>
<name>A0A2C5XI69_9HYPO</name>